<organism evidence="1 2">
    <name type="scientific">Virgibacillus natechei</name>
    <dbReference type="NCBI Taxonomy" id="1216297"/>
    <lineage>
        <taxon>Bacteria</taxon>
        <taxon>Bacillati</taxon>
        <taxon>Bacillota</taxon>
        <taxon>Bacilli</taxon>
        <taxon>Bacillales</taxon>
        <taxon>Bacillaceae</taxon>
        <taxon>Virgibacillus</taxon>
    </lineage>
</organism>
<evidence type="ECO:0000313" key="2">
    <source>
        <dbReference type="Proteomes" id="UP001519345"/>
    </source>
</evidence>
<proteinExistence type="predicted"/>
<evidence type="ECO:0000313" key="1">
    <source>
        <dbReference type="EMBL" id="MBP1969952.1"/>
    </source>
</evidence>
<dbReference type="GO" id="GO:0016301">
    <property type="term" value="F:kinase activity"/>
    <property type="evidence" value="ECO:0007669"/>
    <property type="project" value="UniProtKB-KW"/>
</dbReference>
<dbReference type="RefSeq" id="WP_209463113.1">
    <property type="nucleotide sequence ID" value="NZ_CP110224.1"/>
</dbReference>
<dbReference type="EMBL" id="JAGGKX010000009">
    <property type="protein sequence ID" value="MBP1969952.1"/>
    <property type="molecule type" value="Genomic_DNA"/>
</dbReference>
<dbReference type="Proteomes" id="UP001519345">
    <property type="component" value="Unassembled WGS sequence"/>
</dbReference>
<keyword evidence="1" id="KW-0418">Kinase</keyword>
<keyword evidence="2" id="KW-1185">Reference proteome</keyword>
<reference evidence="1 2" key="1">
    <citation type="submission" date="2021-03" db="EMBL/GenBank/DDBJ databases">
        <title>Genomic Encyclopedia of Type Strains, Phase IV (KMG-IV): sequencing the most valuable type-strain genomes for metagenomic binning, comparative biology and taxonomic classification.</title>
        <authorList>
            <person name="Goeker M."/>
        </authorList>
    </citation>
    <scope>NUCLEOTIDE SEQUENCE [LARGE SCALE GENOMIC DNA]</scope>
    <source>
        <strain evidence="1 2">DSM 25609</strain>
    </source>
</reference>
<accession>A0ABS4IG76</accession>
<protein>
    <submittedName>
        <fullName evidence="1">K+-sensing histidine kinase KdpD</fullName>
    </submittedName>
</protein>
<sequence length="169" mass="19979">MDSDTGISDEPELELIFAESKKLSKDFGASGFKIKEFRDYKMAFKFLEEFTRNTEFTQLVLAHVAESRWEEMTQGSYTNFLMKRMPFLEFHFISQDFAFPYEDWPYNKGVYAFLEPTGETEKYYLTEQKTEKKLKSVFSLKNLPQILIPGYSFHSRKTNTPVHIKLWTA</sequence>
<name>A0ABS4IG76_9BACI</name>
<gene>
    <name evidence="1" type="ORF">J2Z83_002060</name>
</gene>
<comment type="caution">
    <text evidence="1">The sequence shown here is derived from an EMBL/GenBank/DDBJ whole genome shotgun (WGS) entry which is preliminary data.</text>
</comment>
<keyword evidence="1" id="KW-0808">Transferase</keyword>